<evidence type="ECO:0000313" key="2">
    <source>
        <dbReference type="EMBL" id="CUW85801.1"/>
    </source>
</evidence>
<dbReference type="GO" id="GO:0009231">
    <property type="term" value="P:riboflavin biosynthetic process"/>
    <property type="evidence" value="ECO:0007669"/>
    <property type="project" value="InterPro"/>
</dbReference>
<gene>
    <name evidence="2" type="ORF">AGR2A_Cc100263</name>
</gene>
<accession>A0A9W5AXZ4</accession>
<name>A0A9W5AXZ4_9HYPH</name>
<sequence length="113" mass="12147">MPGRAEGGNLDLRRQLLTNAGVQVLEAPTLENLLHILAESGMSELLVEGGAFAAKSFLEAGLVDRIMLFESPVVIGKGGIETPLSRADIKGDYALISETAYGPDRCFNYERPI</sequence>
<keyword evidence="3" id="KW-1185">Reference proteome</keyword>
<dbReference type="EMBL" id="FBVY01000002">
    <property type="protein sequence ID" value="CUW85801.1"/>
    <property type="molecule type" value="Genomic_DNA"/>
</dbReference>
<dbReference type="Gene3D" id="3.40.430.10">
    <property type="entry name" value="Dihydrofolate Reductase, subunit A"/>
    <property type="match status" value="1"/>
</dbReference>
<organism evidence="2 3">
    <name type="scientific">Agrobacterium genomosp. 2 str. CFBP 5494</name>
    <dbReference type="NCBI Taxonomy" id="1183436"/>
    <lineage>
        <taxon>Bacteria</taxon>
        <taxon>Pseudomonadati</taxon>
        <taxon>Pseudomonadota</taxon>
        <taxon>Alphaproteobacteria</taxon>
        <taxon>Hyphomicrobiales</taxon>
        <taxon>Rhizobiaceae</taxon>
        <taxon>Rhizobium/Agrobacterium group</taxon>
        <taxon>Agrobacterium</taxon>
        <taxon>Agrobacterium tumefaciens complex</taxon>
    </lineage>
</organism>
<protein>
    <submittedName>
        <fullName evidence="2">Bifunctional riboflavin deaminase-reductase</fullName>
    </submittedName>
</protein>
<evidence type="ECO:0000313" key="3">
    <source>
        <dbReference type="Proteomes" id="UP000191933"/>
    </source>
</evidence>
<dbReference type="GO" id="GO:0008703">
    <property type="term" value="F:5-amino-6-(5-phosphoribosylamino)uracil reductase activity"/>
    <property type="evidence" value="ECO:0007669"/>
    <property type="project" value="InterPro"/>
</dbReference>
<feature type="domain" description="Bacterial bifunctional deaminase-reductase C-terminal" evidence="1">
    <location>
        <begin position="27"/>
        <end position="102"/>
    </location>
</feature>
<comment type="caution">
    <text evidence="2">The sequence shown here is derived from an EMBL/GenBank/DDBJ whole genome shotgun (WGS) entry which is preliminary data.</text>
</comment>
<dbReference type="SUPFAM" id="SSF53597">
    <property type="entry name" value="Dihydrofolate reductase-like"/>
    <property type="match status" value="1"/>
</dbReference>
<dbReference type="InterPro" id="IPR024072">
    <property type="entry name" value="DHFR-like_dom_sf"/>
</dbReference>
<proteinExistence type="predicted"/>
<dbReference type="InterPro" id="IPR002734">
    <property type="entry name" value="RibDG_C"/>
</dbReference>
<reference evidence="2 3" key="1">
    <citation type="submission" date="2016-01" db="EMBL/GenBank/DDBJ databases">
        <authorList>
            <person name="Regsiter A."/>
            <person name="william w."/>
        </authorList>
    </citation>
    <scope>NUCLEOTIDE SEQUENCE [LARGE SCALE GENOMIC DNA]</scope>
    <source>
        <strain evidence="2 3">CFBP 5494</strain>
    </source>
</reference>
<evidence type="ECO:0000259" key="1">
    <source>
        <dbReference type="Pfam" id="PF01872"/>
    </source>
</evidence>
<dbReference type="AlphaFoldDB" id="A0A9W5AXZ4"/>
<dbReference type="Pfam" id="PF01872">
    <property type="entry name" value="RibD_C"/>
    <property type="match status" value="1"/>
</dbReference>
<dbReference type="Proteomes" id="UP000191933">
    <property type="component" value="Unassembled WGS sequence"/>
</dbReference>